<comment type="subcellular location">
    <subcellularLocation>
        <location evidence="1">Membrane</location>
        <topology evidence="1">Multi-pass membrane protein</topology>
    </subcellularLocation>
</comment>
<dbReference type="InterPro" id="IPR050598">
    <property type="entry name" value="AminoAcid_Transporter"/>
</dbReference>
<gene>
    <name evidence="6" type="ORF">SCULI_v1c10470</name>
</gene>
<keyword evidence="4 5" id="KW-0472">Membrane</keyword>
<keyword evidence="2 5" id="KW-0812">Transmembrane</keyword>
<feature type="transmembrane region" description="Helical" evidence="5">
    <location>
        <begin position="385"/>
        <end position="403"/>
    </location>
</feature>
<reference evidence="6 7" key="1">
    <citation type="journal article" date="2014" name="Genome Biol. Evol.">
        <title>Molecular evolution of the substrate utilization strategies and putative virulence factors in mosquito-associated Spiroplasma species.</title>
        <authorList>
            <person name="Chang T.H."/>
            <person name="Lo W.S."/>
            <person name="Ku C."/>
            <person name="Chen L.L."/>
            <person name="Kuo C.H."/>
        </authorList>
    </citation>
    <scope>NUCLEOTIDE SEQUENCE [LARGE SCALE GENOMIC DNA]</scope>
    <source>
        <strain evidence="6">AES-1</strain>
    </source>
</reference>
<name>W6A8P0_9MOLU</name>
<feature type="transmembrane region" description="Helical" evidence="5">
    <location>
        <begin position="105"/>
        <end position="136"/>
    </location>
</feature>
<sequence length="499" mass="55639">MIKVNKKNKAMNKTFEFLTIFSLTFGIVVGSGIYLKNSSKDGVLAAAGQNPWVAIAVWVFVGVFACMMMLSFIEASSISKKDEHNTMPTIGATFLGRRFGTIFSIFYIVIYWPVLTIIGGLFTVNALFSAVDAFVFATSNEAHTLNDLMGGETVRITVELILGSVILLGFQLFNTFYTKEGKWVQIILSVLKFVPLLMVLIGGFTLFFSGKISENSFETDYEPFKVNHIFMALIPILFAFDGFVDSIAIQKDIEHKEVVAPAMLTGIIAVSIFYLIITISIFVASDDGNVLSMFDNVSPQLSLVFNLIIVVTLLATVNAYTALFPRMIQGSIDEGYIYSKDNSKKLDYKKACLMSGIITMTMAVIFVTISLLITDKGSLDYFLVSYYSADTGILFVFIIYGLIMAGLLDNRRTKKYQTKQFKGSYAIGIITLLILVFMVSYMHYVSIVQNIVDFIKFGGADKLIIPSMWFGFLTIIISTWLVNDFLLKNKEVNKIDKSK</sequence>
<keyword evidence="3 5" id="KW-1133">Transmembrane helix</keyword>
<evidence type="ECO:0000313" key="7">
    <source>
        <dbReference type="Proteomes" id="UP000019267"/>
    </source>
</evidence>
<evidence type="ECO:0000256" key="5">
    <source>
        <dbReference type="SAM" id="Phobius"/>
    </source>
</evidence>
<dbReference type="PANTHER" id="PTHR11785:SF512">
    <property type="entry name" value="SOBREMESA, ISOFORM B"/>
    <property type="match status" value="1"/>
</dbReference>
<evidence type="ECO:0000256" key="1">
    <source>
        <dbReference type="ARBA" id="ARBA00004141"/>
    </source>
</evidence>
<proteinExistence type="predicted"/>
<protein>
    <submittedName>
        <fullName evidence="6">Amino acid permease</fullName>
    </submittedName>
</protein>
<dbReference type="HOGENOM" id="CLU_039826_0_0_14"/>
<dbReference type="PATRIC" id="fig|1276246.3.peg.1043"/>
<dbReference type="AlphaFoldDB" id="W6A8P0"/>
<keyword evidence="7" id="KW-1185">Reference proteome</keyword>
<dbReference type="EMBL" id="CP006681">
    <property type="protein sequence ID" value="AHI53387.1"/>
    <property type="molecule type" value="Genomic_DNA"/>
</dbReference>
<dbReference type="InterPro" id="IPR002293">
    <property type="entry name" value="AA/rel_permease1"/>
</dbReference>
<dbReference type="Pfam" id="PF13520">
    <property type="entry name" value="AA_permease_2"/>
    <property type="match status" value="1"/>
</dbReference>
<dbReference type="STRING" id="1276246.SCULI_v1c10470"/>
<dbReference type="Gene3D" id="1.20.1740.10">
    <property type="entry name" value="Amino acid/polyamine transporter I"/>
    <property type="match status" value="1"/>
</dbReference>
<dbReference type="Proteomes" id="UP000019267">
    <property type="component" value="Chromosome"/>
</dbReference>
<dbReference type="KEGG" id="scq:SCULI_v1c10470"/>
<dbReference type="OrthoDB" id="392043at2"/>
<evidence type="ECO:0000313" key="6">
    <source>
        <dbReference type="EMBL" id="AHI53387.1"/>
    </source>
</evidence>
<feature type="transmembrane region" description="Helical" evidence="5">
    <location>
        <begin position="186"/>
        <end position="208"/>
    </location>
</feature>
<dbReference type="GO" id="GO:0015179">
    <property type="term" value="F:L-amino acid transmembrane transporter activity"/>
    <property type="evidence" value="ECO:0007669"/>
    <property type="project" value="TreeGrafter"/>
</dbReference>
<feature type="transmembrane region" description="Helical" evidence="5">
    <location>
        <begin position="55"/>
        <end position="73"/>
    </location>
</feature>
<dbReference type="PANTHER" id="PTHR11785">
    <property type="entry name" value="AMINO ACID TRANSPORTER"/>
    <property type="match status" value="1"/>
</dbReference>
<accession>W6A8P0</accession>
<feature type="transmembrane region" description="Helical" evidence="5">
    <location>
        <begin position="228"/>
        <end position="249"/>
    </location>
</feature>
<dbReference type="RefSeq" id="WP_025363609.1">
    <property type="nucleotide sequence ID" value="NZ_CP006681.1"/>
</dbReference>
<feature type="transmembrane region" description="Helical" evidence="5">
    <location>
        <begin position="303"/>
        <end position="323"/>
    </location>
</feature>
<feature type="transmembrane region" description="Helical" evidence="5">
    <location>
        <begin position="261"/>
        <end position="283"/>
    </location>
</feature>
<dbReference type="eggNOG" id="COG1113">
    <property type="taxonomic scope" value="Bacteria"/>
</dbReference>
<evidence type="ECO:0000256" key="2">
    <source>
        <dbReference type="ARBA" id="ARBA00022692"/>
    </source>
</evidence>
<feature type="transmembrane region" description="Helical" evidence="5">
    <location>
        <begin position="351"/>
        <end position="373"/>
    </location>
</feature>
<evidence type="ECO:0000256" key="3">
    <source>
        <dbReference type="ARBA" id="ARBA00022989"/>
    </source>
</evidence>
<feature type="transmembrane region" description="Helical" evidence="5">
    <location>
        <begin position="156"/>
        <end position="174"/>
    </location>
</feature>
<feature type="transmembrane region" description="Helical" evidence="5">
    <location>
        <begin position="464"/>
        <end position="487"/>
    </location>
</feature>
<evidence type="ECO:0000256" key="4">
    <source>
        <dbReference type="ARBA" id="ARBA00023136"/>
    </source>
</evidence>
<dbReference type="PIRSF" id="PIRSF006060">
    <property type="entry name" value="AA_transporter"/>
    <property type="match status" value="1"/>
</dbReference>
<feature type="transmembrane region" description="Helical" evidence="5">
    <location>
        <begin position="424"/>
        <end position="444"/>
    </location>
</feature>
<dbReference type="GO" id="GO:0016020">
    <property type="term" value="C:membrane"/>
    <property type="evidence" value="ECO:0007669"/>
    <property type="project" value="UniProtKB-SubCell"/>
</dbReference>
<organism evidence="6 7">
    <name type="scientific">Spiroplasma culicicola AES-1</name>
    <dbReference type="NCBI Taxonomy" id="1276246"/>
    <lineage>
        <taxon>Bacteria</taxon>
        <taxon>Bacillati</taxon>
        <taxon>Mycoplasmatota</taxon>
        <taxon>Mollicutes</taxon>
        <taxon>Entomoplasmatales</taxon>
        <taxon>Spiroplasmataceae</taxon>
        <taxon>Spiroplasma</taxon>
    </lineage>
</organism>
<feature type="transmembrane region" description="Helical" evidence="5">
    <location>
        <begin position="15"/>
        <end position="35"/>
    </location>
</feature>